<keyword evidence="1" id="KW-0732">Signal</keyword>
<protein>
    <recommendedName>
        <fullName evidence="4">DUF4251 domain-containing protein</fullName>
    </recommendedName>
</protein>
<dbReference type="AlphaFoldDB" id="A0A2U1JT67"/>
<dbReference type="Proteomes" id="UP000245618">
    <property type="component" value="Unassembled WGS sequence"/>
</dbReference>
<evidence type="ECO:0000313" key="2">
    <source>
        <dbReference type="EMBL" id="PWA08195.1"/>
    </source>
</evidence>
<evidence type="ECO:0000313" key="3">
    <source>
        <dbReference type="Proteomes" id="UP000245618"/>
    </source>
</evidence>
<sequence>MSYLKFKDMKTPILSFFLSFSMLIGFAQEKTKQQIKEEKKTAKQKEIEALVDSKEYEFQAITAYPMGGRSIDMITNPNFLRFKKDSIDSAMPYFGRAYSGVAYSSGGGGLDFKGPIQDYSIKKGKKEYTIRAKVKGNADSYDILLSVFFEGTASLSISSNNRSSISYRGSIEKLKAK</sequence>
<dbReference type="InterPro" id="IPR025347">
    <property type="entry name" value="DUF4251"/>
</dbReference>
<organism evidence="2 3">
    <name type="scientific">Flavobacterium laiguense</name>
    <dbReference type="NCBI Taxonomy" id="2169409"/>
    <lineage>
        <taxon>Bacteria</taxon>
        <taxon>Pseudomonadati</taxon>
        <taxon>Bacteroidota</taxon>
        <taxon>Flavobacteriia</taxon>
        <taxon>Flavobacteriales</taxon>
        <taxon>Flavobacteriaceae</taxon>
        <taxon>Flavobacterium</taxon>
    </lineage>
</organism>
<proteinExistence type="predicted"/>
<feature type="signal peptide" evidence="1">
    <location>
        <begin position="1"/>
        <end position="27"/>
    </location>
</feature>
<reference evidence="2 3" key="1">
    <citation type="submission" date="2018-04" db="EMBL/GenBank/DDBJ databases">
        <title>Flavobacterium sp. nov., isolated from glacier ice.</title>
        <authorList>
            <person name="Liu Q."/>
            <person name="Xin Y.-H."/>
        </authorList>
    </citation>
    <scope>NUCLEOTIDE SEQUENCE [LARGE SCALE GENOMIC DNA]</scope>
    <source>
        <strain evidence="2 3">LB2P30</strain>
    </source>
</reference>
<name>A0A2U1JT67_9FLAO</name>
<gene>
    <name evidence="2" type="ORF">DB891_12385</name>
</gene>
<dbReference type="Gene3D" id="2.40.128.410">
    <property type="match status" value="1"/>
</dbReference>
<accession>A0A2U1JT67</accession>
<feature type="chain" id="PRO_5015551377" description="DUF4251 domain-containing protein" evidence="1">
    <location>
        <begin position="28"/>
        <end position="177"/>
    </location>
</feature>
<evidence type="ECO:0000256" key="1">
    <source>
        <dbReference type="SAM" id="SignalP"/>
    </source>
</evidence>
<evidence type="ECO:0008006" key="4">
    <source>
        <dbReference type="Google" id="ProtNLM"/>
    </source>
</evidence>
<dbReference type="EMBL" id="QCZH01000015">
    <property type="protein sequence ID" value="PWA08195.1"/>
    <property type="molecule type" value="Genomic_DNA"/>
</dbReference>
<dbReference type="Pfam" id="PF14059">
    <property type="entry name" value="DUF4251"/>
    <property type="match status" value="1"/>
</dbReference>
<comment type="caution">
    <text evidence="2">The sequence shown here is derived from an EMBL/GenBank/DDBJ whole genome shotgun (WGS) entry which is preliminary data.</text>
</comment>
<keyword evidence="3" id="KW-1185">Reference proteome</keyword>